<dbReference type="AlphaFoldDB" id="X0TB77"/>
<proteinExistence type="predicted"/>
<organism evidence="1">
    <name type="scientific">marine sediment metagenome</name>
    <dbReference type="NCBI Taxonomy" id="412755"/>
    <lineage>
        <taxon>unclassified sequences</taxon>
        <taxon>metagenomes</taxon>
        <taxon>ecological metagenomes</taxon>
    </lineage>
</organism>
<protein>
    <submittedName>
        <fullName evidence="1">Uncharacterized protein</fullName>
    </submittedName>
</protein>
<accession>X0TB77</accession>
<name>X0TB77_9ZZZZ</name>
<dbReference type="EMBL" id="BARS01003597">
    <property type="protein sequence ID" value="GAF84556.1"/>
    <property type="molecule type" value="Genomic_DNA"/>
</dbReference>
<evidence type="ECO:0000313" key="1">
    <source>
        <dbReference type="EMBL" id="GAF84556.1"/>
    </source>
</evidence>
<reference evidence="1" key="1">
    <citation type="journal article" date="2014" name="Front. Microbiol.">
        <title>High frequency of phylogenetically diverse reductive dehalogenase-homologous genes in deep subseafloor sedimentary metagenomes.</title>
        <authorList>
            <person name="Kawai M."/>
            <person name="Futagami T."/>
            <person name="Toyoda A."/>
            <person name="Takaki Y."/>
            <person name="Nishi S."/>
            <person name="Hori S."/>
            <person name="Arai W."/>
            <person name="Tsubouchi T."/>
            <person name="Morono Y."/>
            <person name="Uchiyama I."/>
            <person name="Ito T."/>
            <person name="Fujiyama A."/>
            <person name="Inagaki F."/>
            <person name="Takami H."/>
        </authorList>
    </citation>
    <scope>NUCLEOTIDE SEQUENCE</scope>
    <source>
        <strain evidence="1">Expedition CK06-06</strain>
    </source>
</reference>
<comment type="caution">
    <text evidence="1">The sequence shown here is derived from an EMBL/GenBank/DDBJ whole genome shotgun (WGS) entry which is preliminary data.</text>
</comment>
<sequence length="39" mass="4389">AILADYGYEQEIWELDPDDSGAWTQVKLEAAEFGLEITT</sequence>
<gene>
    <name evidence="1" type="ORF">S01H1_06971</name>
</gene>
<feature type="non-terminal residue" evidence="1">
    <location>
        <position position="1"/>
    </location>
</feature>